<feature type="compositionally biased region" description="Low complexity" evidence="3">
    <location>
        <begin position="57"/>
        <end position="66"/>
    </location>
</feature>
<evidence type="ECO:0000313" key="5">
    <source>
        <dbReference type="EMBL" id="GIY58887.1"/>
    </source>
</evidence>
<gene>
    <name evidence="5" type="primary">TBC1D22B</name>
    <name evidence="5" type="ORF">CEXT_489191</name>
</gene>
<evidence type="ECO:0000313" key="6">
    <source>
        <dbReference type="Proteomes" id="UP001054945"/>
    </source>
</evidence>
<dbReference type="FunFam" id="1.10.472.80:FF:000001">
    <property type="entry name" value="TBC1 domain family member 22B"/>
    <property type="match status" value="1"/>
</dbReference>
<organism evidence="5 6">
    <name type="scientific">Caerostris extrusa</name>
    <name type="common">Bark spider</name>
    <name type="synonym">Caerostris bankana</name>
    <dbReference type="NCBI Taxonomy" id="172846"/>
    <lineage>
        <taxon>Eukaryota</taxon>
        <taxon>Metazoa</taxon>
        <taxon>Ecdysozoa</taxon>
        <taxon>Arthropoda</taxon>
        <taxon>Chelicerata</taxon>
        <taxon>Arachnida</taxon>
        <taxon>Araneae</taxon>
        <taxon>Araneomorphae</taxon>
        <taxon>Entelegynae</taxon>
        <taxon>Araneoidea</taxon>
        <taxon>Araneidae</taxon>
        <taxon>Caerostris</taxon>
    </lineage>
</organism>
<dbReference type="SUPFAM" id="SSF47923">
    <property type="entry name" value="Ypt/Rab-GAP domain of gyp1p"/>
    <property type="match status" value="2"/>
</dbReference>
<accession>A0AAV4UMC1</accession>
<dbReference type="EMBL" id="BPLR01013123">
    <property type="protein sequence ID" value="GIY58887.1"/>
    <property type="molecule type" value="Genomic_DNA"/>
</dbReference>
<evidence type="ECO:0000256" key="2">
    <source>
        <dbReference type="ARBA" id="ARBA00043879"/>
    </source>
</evidence>
<feature type="region of interest" description="Disordered" evidence="3">
    <location>
        <begin position="165"/>
        <end position="194"/>
    </location>
</feature>
<dbReference type="InterPro" id="IPR035969">
    <property type="entry name" value="Rab-GAP_TBC_sf"/>
</dbReference>
<dbReference type="InterPro" id="IPR000195">
    <property type="entry name" value="Rab-GAP-TBC_dom"/>
</dbReference>
<dbReference type="PANTHER" id="PTHR22957:SF26">
    <property type="entry name" value="LD44506P"/>
    <property type="match status" value="1"/>
</dbReference>
<dbReference type="Gene3D" id="1.10.472.80">
    <property type="entry name" value="Ypt/Rab-GAP domain of gyp1p, domain 3"/>
    <property type="match status" value="1"/>
</dbReference>
<dbReference type="SMART" id="SM00164">
    <property type="entry name" value="TBC"/>
    <property type="match status" value="1"/>
</dbReference>
<comment type="function">
    <text evidence="2">May act as a GTPase-activating protein for Rab family protein(s).</text>
</comment>
<evidence type="ECO:0000259" key="4">
    <source>
        <dbReference type="PROSITE" id="PS50086"/>
    </source>
</evidence>
<proteinExistence type="predicted"/>
<feature type="region of interest" description="Disordered" evidence="3">
    <location>
        <begin position="1"/>
        <end position="66"/>
    </location>
</feature>
<dbReference type="Gene3D" id="1.10.8.270">
    <property type="entry name" value="putative rabgap domain of human tbc1 domain family member 14 like domains"/>
    <property type="match status" value="1"/>
</dbReference>
<keyword evidence="6" id="KW-1185">Reference proteome</keyword>
<dbReference type="PROSITE" id="PS50086">
    <property type="entry name" value="TBC_RABGAP"/>
    <property type="match status" value="1"/>
</dbReference>
<dbReference type="Pfam" id="PF00566">
    <property type="entry name" value="RabGAP-TBC"/>
    <property type="match status" value="1"/>
</dbReference>
<protein>
    <submittedName>
        <fullName evidence="5">TBC1 domain family member 22B</fullName>
    </submittedName>
</protein>
<dbReference type="PANTHER" id="PTHR22957">
    <property type="entry name" value="TBC1 DOMAIN FAMILY MEMBER GTPASE-ACTIVATING PROTEIN"/>
    <property type="match status" value="1"/>
</dbReference>
<keyword evidence="1" id="KW-0343">GTPase activation</keyword>
<dbReference type="FunFam" id="1.10.8.270:FF:000004">
    <property type="entry name" value="TBC1 domain family, member 22B"/>
    <property type="match status" value="1"/>
</dbReference>
<sequence length="549" mass="62709">MQNSLDVPANKSVAWKKSDNVPGRPVSSTTQNLHLIRDSKSISPKKTSSKSKHRKTSSSSSFQEFQDSTEDAWDIGDDEFCLTTDVSIHSKVAQSTAMKVLSNHSKGTLTLSNVGISNNSPSNTSTTNTSSIAPESNKCNDNSNVTSYETKAAALQRLATQKGDISLEDQKDCPTSNNSVSNASPPTGPGIGIRQIHKKQPSLFNTQNLSHSSSDELSQREAARLQMFYKLLNSQNIDLKELRNLSWYGIPTKVRPITWKLLSVSYLPTCLDRKESLQRRKEEYQTFVHRYYDSRNEDSHHETYRQIHIDVPRMSPLVPLFQQEIVQMAFERILYILAIRHPASGYVQGMNDLVTPFFVVFLQDFIPPNADVESYDVSQLALDDLQQVEADSYWCMAKLLDGIQDNYTFAQPGIQKKVHTLKELMQRIDAPLHNHLRKHSIEYLQFSFRWMNNLLMRELPLACTIRLWDTYLSEPNGFSNFHLYVCAAFLKYWSRELLNEKDFQGLMLTLQNLPTLHWGDNEISILVAEAYKLKFMFDDAPNHLQPRET</sequence>
<feature type="compositionally biased region" description="Polar residues" evidence="3">
    <location>
        <begin position="173"/>
        <end position="185"/>
    </location>
</feature>
<evidence type="ECO:0000256" key="3">
    <source>
        <dbReference type="SAM" id="MobiDB-lite"/>
    </source>
</evidence>
<feature type="compositionally biased region" description="Low complexity" evidence="3">
    <location>
        <begin position="117"/>
        <end position="131"/>
    </location>
</feature>
<dbReference type="GO" id="GO:0005096">
    <property type="term" value="F:GTPase activator activity"/>
    <property type="evidence" value="ECO:0007669"/>
    <property type="project" value="UniProtKB-KW"/>
</dbReference>
<comment type="caution">
    <text evidence="5">The sequence shown here is derived from an EMBL/GenBank/DDBJ whole genome shotgun (WGS) entry which is preliminary data.</text>
</comment>
<dbReference type="Proteomes" id="UP001054945">
    <property type="component" value="Unassembled WGS sequence"/>
</dbReference>
<feature type="domain" description="Rab-GAP TBC" evidence="4">
    <location>
        <begin position="249"/>
        <end position="475"/>
    </location>
</feature>
<dbReference type="GO" id="GO:0071889">
    <property type="term" value="F:14-3-3 protein binding"/>
    <property type="evidence" value="ECO:0007669"/>
    <property type="project" value="UniProtKB-ARBA"/>
</dbReference>
<dbReference type="AlphaFoldDB" id="A0AAV4UMC1"/>
<evidence type="ECO:0000256" key="1">
    <source>
        <dbReference type="ARBA" id="ARBA00022468"/>
    </source>
</evidence>
<reference evidence="5 6" key="1">
    <citation type="submission" date="2021-06" db="EMBL/GenBank/DDBJ databases">
        <title>Caerostris extrusa draft genome.</title>
        <authorList>
            <person name="Kono N."/>
            <person name="Arakawa K."/>
        </authorList>
    </citation>
    <scope>NUCLEOTIDE SEQUENCE [LARGE SCALE GENOMIC DNA]</scope>
</reference>
<feature type="compositionally biased region" description="Basic residues" evidence="3">
    <location>
        <begin position="47"/>
        <end position="56"/>
    </location>
</feature>
<name>A0AAV4UMC1_CAEEX</name>
<feature type="region of interest" description="Disordered" evidence="3">
    <location>
        <begin position="112"/>
        <end position="144"/>
    </location>
</feature>
<feature type="compositionally biased region" description="Polar residues" evidence="3">
    <location>
        <begin position="132"/>
        <end position="144"/>
    </location>
</feature>